<gene>
    <name evidence="2" type="ORF">DS745_15645</name>
</gene>
<dbReference type="PANTHER" id="PTHR46211:SF1">
    <property type="entry name" value="GLYCEROPHOSPHODIESTER PHOSPHODIESTERASE, CYTOPLASMIC"/>
    <property type="match status" value="1"/>
</dbReference>
<dbReference type="PANTHER" id="PTHR46211">
    <property type="entry name" value="GLYCEROPHOSPHORYL DIESTER PHOSPHODIESTERASE"/>
    <property type="match status" value="1"/>
</dbReference>
<evidence type="ECO:0000259" key="1">
    <source>
        <dbReference type="PROSITE" id="PS51704"/>
    </source>
</evidence>
<dbReference type="PROSITE" id="PS51704">
    <property type="entry name" value="GP_PDE"/>
    <property type="match status" value="1"/>
</dbReference>
<keyword evidence="3" id="KW-1185">Reference proteome</keyword>
<dbReference type="InterPro" id="IPR030395">
    <property type="entry name" value="GP_PDE_dom"/>
</dbReference>
<dbReference type="AlphaFoldDB" id="A0A4Q0VNQ7"/>
<reference evidence="2 3" key="1">
    <citation type="journal article" date="2019" name="Int. J. Syst. Evol. Microbiol.">
        <title>Anaerobacillus alkaliphilus sp. nov., a novel alkaliphilic and moderately halophilic bacterium.</title>
        <authorList>
            <person name="Borsodi A.K."/>
            <person name="Aszalos J.M."/>
            <person name="Bihari P."/>
            <person name="Nagy I."/>
            <person name="Schumann P."/>
            <person name="Sproer C."/>
            <person name="Kovacs A.L."/>
            <person name="Boka K."/>
            <person name="Dobosy P."/>
            <person name="Ovari M."/>
            <person name="Szili-Kovacs T."/>
            <person name="Toth E."/>
        </authorList>
    </citation>
    <scope>NUCLEOTIDE SEQUENCE [LARGE SCALE GENOMIC DNA]</scope>
    <source>
        <strain evidence="2 3">B16-10</strain>
    </source>
</reference>
<protein>
    <submittedName>
        <fullName evidence="2">Glycerophosphodiester phosphodiesterase</fullName>
    </submittedName>
</protein>
<dbReference type="InterPro" id="IPR017946">
    <property type="entry name" value="PLC-like_Pdiesterase_TIM-brl"/>
</dbReference>
<dbReference type="Gene3D" id="3.20.20.190">
    <property type="entry name" value="Phosphatidylinositol (PI) phosphodiesterase"/>
    <property type="match status" value="1"/>
</dbReference>
<accession>A0A4Q0VNQ7</accession>
<organism evidence="2 3">
    <name type="scientific">Anaerobacillus alkaliphilus</name>
    <dbReference type="NCBI Taxonomy" id="1548597"/>
    <lineage>
        <taxon>Bacteria</taxon>
        <taxon>Bacillati</taxon>
        <taxon>Bacillota</taxon>
        <taxon>Bacilli</taxon>
        <taxon>Bacillales</taxon>
        <taxon>Bacillaceae</taxon>
        <taxon>Anaerobacillus</taxon>
    </lineage>
</organism>
<evidence type="ECO:0000313" key="3">
    <source>
        <dbReference type="Proteomes" id="UP000290649"/>
    </source>
</evidence>
<dbReference type="RefSeq" id="WP_129079161.1">
    <property type="nucleotide sequence ID" value="NZ_QOUX01000046.1"/>
</dbReference>
<proteinExistence type="predicted"/>
<evidence type="ECO:0000313" key="2">
    <source>
        <dbReference type="EMBL" id="RXI97798.1"/>
    </source>
</evidence>
<feature type="domain" description="GP-PDE" evidence="1">
    <location>
        <begin position="4"/>
        <end position="240"/>
    </location>
</feature>
<dbReference type="EMBL" id="QOUX01000046">
    <property type="protein sequence ID" value="RXI97798.1"/>
    <property type="molecule type" value="Genomic_DNA"/>
</dbReference>
<dbReference type="SUPFAM" id="SSF51695">
    <property type="entry name" value="PLC-like phosphodiesterases"/>
    <property type="match status" value="1"/>
</dbReference>
<comment type="caution">
    <text evidence="2">The sequence shown here is derived from an EMBL/GenBank/DDBJ whole genome shotgun (WGS) entry which is preliminary data.</text>
</comment>
<dbReference type="CDD" id="cd08563">
    <property type="entry name" value="GDPD_TtGDE_like"/>
    <property type="match status" value="1"/>
</dbReference>
<sequence>MNKTLIFAHRGSAGTHPENTMDAFQAALDAGADGIELDVQLTKDFIPVVIHDETVERTTNGTGWVKDLTLAELQQLDAGSWFSPSFSTARIPTLQEVLQWVSGTQLILNIELKNGIVRYPDIEKKVLELVEQFNLMDRVIISSFNHYSLVEINQLNSEIETAILFMEGLYEPWNYAKGIGASGLHCFLAVAVPELIIGAAKAGTPVRPFTVNEDHHIQALISGGCSAIITDWPEKAFKIRTTMTER</sequence>
<dbReference type="GO" id="GO:0008081">
    <property type="term" value="F:phosphoric diester hydrolase activity"/>
    <property type="evidence" value="ECO:0007669"/>
    <property type="project" value="InterPro"/>
</dbReference>
<dbReference type="Pfam" id="PF03009">
    <property type="entry name" value="GDPD"/>
    <property type="match status" value="1"/>
</dbReference>
<dbReference type="OrthoDB" id="384721at2"/>
<dbReference type="Proteomes" id="UP000290649">
    <property type="component" value="Unassembled WGS sequence"/>
</dbReference>
<name>A0A4Q0VNQ7_9BACI</name>
<dbReference type="GO" id="GO:0006629">
    <property type="term" value="P:lipid metabolic process"/>
    <property type="evidence" value="ECO:0007669"/>
    <property type="project" value="InterPro"/>
</dbReference>